<dbReference type="EMBL" id="LUUJ01000094">
    <property type="protein sequence ID" value="OAI13991.1"/>
    <property type="molecule type" value="Genomic_DNA"/>
</dbReference>
<proteinExistence type="inferred from homology"/>
<evidence type="ECO:0000256" key="3">
    <source>
        <dbReference type="ARBA" id="ARBA00022960"/>
    </source>
</evidence>
<feature type="active site" description="Proton donor/acceptor" evidence="7">
    <location>
        <position position="79"/>
    </location>
</feature>
<evidence type="ECO:0000256" key="4">
    <source>
        <dbReference type="ARBA" id="ARBA00022984"/>
    </source>
</evidence>
<reference evidence="8 9" key="1">
    <citation type="submission" date="2016-03" db="EMBL/GenBank/DDBJ databases">
        <authorList>
            <person name="Ploux O."/>
        </authorList>
    </citation>
    <scope>NUCLEOTIDE SEQUENCE [LARGE SCALE GENOMIC DNA]</scope>
    <source>
        <strain evidence="8 9">R-45378</strain>
    </source>
</reference>
<evidence type="ECO:0000313" key="8">
    <source>
        <dbReference type="EMBL" id="OAI13991.1"/>
    </source>
</evidence>
<comment type="catalytic activity">
    <reaction evidence="1 7">
        <text>L-glutamate = D-glutamate</text>
        <dbReference type="Rhea" id="RHEA:12813"/>
        <dbReference type="ChEBI" id="CHEBI:29985"/>
        <dbReference type="ChEBI" id="CHEBI:29986"/>
        <dbReference type="EC" id="5.1.1.3"/>
    </reaction>
</comment>
<dbReference type="GO" id="GO:0008881">
    <property type="term" value="F:glutamate racemase activity"/>
    <property type="evidence" value="ECO:0007669"/>
    <property type="project" value="UniProtKB-UniRule"/>
</dbReference>
<evidence type="ECO:0000256" key="5">
    <source>
        <dbReference type="ARBA" id="ARBA00023235"/>
    </source>
</evidence>
<keyword evidence="4 7" id="KW-0573">Peptidoglycan synthesis</keyword>
<sequence>MYSSHAVEPAPIGVLDSGVGGLSVLRALRARMPEESFIYVSDGANAPYGDKSSEFILERTRQIAGFLLRRGAKSLVLACNTASVVSAQRLRSLHTLPIIAMEPAIKPAAQITKTKAVLVLATTNTIRSESVTRLCDTYAQDVRVILQACPGLADQVELGRINHESTYALLENYLRPGLTAGADVIVLGCTHYAFLMESIARISGPSVTIIEPSVAIARQLHRVLPASIGSVCKPVVTEFYSTGSLESLSCFLAAVGESYEHVNRFPSSEA</sequence>
<dbReference type="GO" id="GO:0008360">
    <property type="term" value="P:regulation of cell shape"/>
    <property type="evidence" value="ECO:0007669"/>
    <property type="project" value="UniProtKB-KW"/>
</dbReference>
<evidence type="ECO:0000256" key="7">
    <source>
        <dbReference type="HAMAP-Rule" id="MF_00258"/>
    </source>
</evidence>
<dbReference type="OrthoDB" id="9801055at2"/>
<dbReference type="HAMAP" id="MF_00258">
    <property type="entry name" value="Glu_racemase"/>
    <property type="match status" value="1"/>
</dbReference>
<dbReference type="GO" id="GO:0009252">
    <property type="term" value="P:peptidoglycan biosynthetic process"/>
    <property type="evidence" value="ECO:0007669"/>
    <property type="project" value="UniProtKB-UniRule"/>
</dbReference>
<keyword evidence="5 7" id="KW-0413">Isomerase</keyword>
<feature type="binding site" evidence="7">
    <location>
        <begin position="16"/>
        <end position="17"/>
    </location>
    <ligand>
        <name>substrate</name>
    </ligand>
</feature>
<feature type="binding site" evidence="7">
    <location>
        <begin position="80"/>
        <end position="81"/>
    </location>
    <ligand>
        <name>substrate</name>
    </ligand>
</feature>
<comment type="function">
    <text evidence="7">Provides the (R)-glutamate required for cell wall biosynthesis.</text>
</comment>
<dbReference type="PANTHER" id="PTHR21198:SF2">
    <property type="entry name" value="GLUTAMATE RACEMASE"/>
    <property type="match status" value="1"/>
</dbReference>
<dbReference type="PROSITE" id="PS00923">
    <property type="entry name" value="ASP_GLU_RACEMASE_1"/>
    <property type="match status" value="1"/>
</dbReference>
<dbReference type="Gene3D" id="3.40.50.1860">
    <property type="match status" value="2"/>
</dbReference>
<comment type="similarity">
    <text evidence="7">Belongs to the aspartate/glutamate racemases family.</text>
</comment>
<dbReference type="InterPro" id="IPR015942">
    <property type="entry name" value="Asp/Glu/hydantoin_racemase"/>
</dbReference>
<dbReference type="PANTHER" id="PTHR21198">
    <property type="entry name" value="GLUTAMATE RACEMASE"/>
    <property type="match status" value="1"/>
</dbReference>
<evidence type="ECO:0000256" key="2">
    <source>
        <dbReference type="ARBA" id="ARBA00013090"/>
    </source>
</evidence>
<dbReference type="InterPro" id="IPR004391">
    <property type="entry name" value="Glu_race"/>
</dbReference>
<accession>A0A177N7Y4</accession>
<name>A0A177N7Y4_9GAMM</name>
<keyword evidence="3 7" id="KW-0133">Cell shape</keyword>
<evidence type="ECO:0000256" key="1">
    <source>
        <dbReference type="ARBA" id="ARBA00001602"/>
    </source>
</evidence>
<comment type="caution">
    <text evidence="8">The sequence shown here is derived from an EMBL/GenBank/DDBJ whole genome shotgun (WGS) entry which is preliminary data.</text>
</comment>
<evidence type="ECO:0000313" key="9">
    <source>
        <dbReference type="Proteomes" id="UP000077857"/>
    </source>
</evidence>
<dbReference type="UniPathway" id="UPA00219"/>
<feature type="active site" description="Proton donor/acceptor" evidence="7">
    <location>
        <position position="189"/>
    </location>
</feature>
<dbReference type="SUPFAM" id="SSF53681">
    <property type="entry name" value="Aspartate/glutamate racemase"/>
    <property type="match status" value="2"/>
</dbReference>
<dbReference type="AlphaFoldDB" id="A0A177N7Y4"/>
<dbReference type="NCBIfam" id="TIGR00067">
    <property type="entry name" value="glut_race"/>
    <property type="match status" value="1"/>
</dbReference>
<evidence type="ECO:0000256" key="6">
    <source>
        <dbReference type="ARBA" id="ARBA00023316"/>
    </source>
</evidence>
<dbReference type="InterPro" id="IPR001920">
    <property type="entry name" value="Asp/Glu_race"/>
</dbReference>
<dbReference type="Proteomes" id="UP000077857">
    <property type="component" value="Unassembled WGS sequence"/>
</dbReference>
<feature type="binding site" evidence="7">
    <location>
        <begin position="48"/>
        <end position="49"/>
    </location>
    <ligand>
        <name>substrate</name>
    </ligand>
</feature>
<gene>
    <name evidence="7" type="primary">murI</name>
    <name evidence="8" type="ORF">A1507_15975</name>
</gene>
<dbReference type="RefSeq" id="WP_064041235.1">
    <property type="nucleotide sequence ID" value="NZ_LUUJ01000094.1"/>
</dbReference>
<dbReference type="Pfam" id="PF01177">
    <property type="entry name" value="Asp_Glu_race"/>
    <property type="match status" value="1"/>
</dbReference>
<dbReference type="InterPro" id="IPR018187">
    <property type="entry name" value="Asp/Glu_racemase_AS_1"/>
</dbReference>
<feature type="binding site" evidence="7">
    <location>
        <begin position="190"/>
        <end position="191"/>
    </location>
    <ligand>
        <name>substrate</name>
    </ligand>
</feature>
<dbReference type="GO" id="GO:0071555">
    <property type="term" value="P:cell wall organization"/>
    <property type="evidence" value="ECO:0007669"/>
    <property type="project" value="UniProtKB-KW"/>
</dbReference>
<keyword evidence="6 7" id="KW-0961">Cell wall biogenesis/degradation</keyword>
<dbReference type="EC" id="5.1.1.3" evidence="2 7"/>
<comment type="pathway">
    <text evidence="7">Cell wall biogenesis; peptidoglycan biosynthesis.</text>
</comment>
<dbReference type="FunFam" id="3.40.50.1860:FF:000001">
    <property type="entry name" value="Glutamate racemase"/>
    <property type="match status" value="1"/>
</dbReference>
<protein>
    <recommendedName>
        <fullName evidence="2 7">Glutamate racemase</fullName>
        <ecNumber evidence="2 7">5.1.1.3</ecNumber>
    </recommendedName>
</protein>
<organism evidence="8 9">
    <name type="scientific">Methylomonas koyamae</name>
    <dbReference type="NCBI Taxonomy" id="702114"/>
    <lineage>
        <taxon>Bacteria</taxon>
        <taxon>Pseudomonadati</taxon>
        <taxon>Pseudomonadota</taxon>
        <taxon>Gammaproteobacteria</taxon>
        <taxon>Methylococcales</taxon>
        <taxon>Methylococcaceae</taxon>
        <taxon>Methylomonas</taxon>
    </lineage>
</organism>